<comment type="catalytic activity">
    <reaction evidence="9">
        <text>S-hexadecanoyl-L-cysteinyl-[protein] + H2O = L-cysteinyl-[protein] + hexadecanoate + H(+)</text>
        <dbReference type="Rhea" id="RHEA:19233"/>
        <dbReference type="Rhea" id="RHEA-COMP:10131"/>
        <dbReference type="Rhea" id="RHEA-COMP:11032"/>
        <dbReference type="ChEBI" id="CHEBI:7896"/>
        <dbReference type="ChEBI" id="CHEBI:15377"/>
        <dbReference type="ChEBI" id="CHEBI:15378"/>
        <dbReference type="ChEBI" id="CHEBI:29950"/>
        <dbReference type="ChEBI" id="CHEBI:74151"/>
        <dbReference type="EC" id="3.1.2.22"/>
    </reaction>
</comment>
<comment type="caution">
    <text evidence="11">The sequence shown here is derived from an EMBL/GenBank/DDBJ whole genome shotgun (WGS) entry which is preliminary data.</text>
</comment>
<reference evidence="11 12" key="1">
    <citation type="submission" date="2024-01" db="EMBL/GenBank/DDBJ databases">
        <authorList>
            <person name="Allen C."/>
            <person name="Tagirdzhanova G."/>
        </authorList>
    </citation>
    <scope>NUCLEOTIDE SEQUENCE [LARGE SCALE GENOMIC DNA]</scope>
</reference>
<keyword evidence="12" id="KW-1185">Reference proteome</keyword>
<evidence type="ECO:0000256" key="7">
    <source>
        <dbReference type="ARBA" id="ARBA00029392"/>
    </source>
</evidence>
<accession>A0ABP0CKH6</accession>
<organism evidence="11 12">
    <name type="scientific">Sporothrix bragantina</name>
    <dbReference type="NCBI Taxonomy" id="671064"/>
    <lineage>
        <taxon>Eukaryota</taxon>
        <taxon>Fungi</taxon>
        <taxon>Dikarya</taxon>
        <taxon>Ascomycota</taxon>
        <taxon>Pezizomycotina</taxon>
        <taxon>Sordariomycetes</taxon>
        <taxon>Sordariomycetidae</taxon>
        <taxon>Ophiostomatales</taxon>
        <taxon>Ophiostomataceae</taxon>
        <taxon>Sporothrix</taxon>
    </lineage>
</organism>
<proteinExistence type="inferred from homology"/>
<feature type="domain" description="Phospholipase/carboxylesterase/thioesterase" evidence="10">
    <location>
        <begin position="14"/>
        <end position="233"/>
    </location>
</feature>
<evidence type="ECO:0000256" key="6">
    <source>
        <dbReference type="ARBA" id="ARBA00022832"/>
    </source>
</evidence>
<dbReference type="PANTHER" id="PTHR10655:SF17">
    <property type="entry name" value="LYSOPHOSPHOLIPASE-LIKE PROTEIN 1"/>
    <property type="match status" value="1"/>
</dbReference>
<dbReference type="InterPro" id="IPR003140">
    <property type="entry name" value="PLipase/COase/thioEstase"/>
</dbReference>
<protein>
    <recommendedName>
        <fullName evidence="3">Acyl-protein thioesterase 1</fullName>
        <ecNumber evidence="2">3.1.2.22</ecNumber>
    </recommendedName>
    <alternativeName>
        <fullName evidence="8">Palmitoyl-protein hydrolase</fullName>
    </alternativeName>
</protein>
<dbReference type="EMBL" id="CAWUHC010000106">
    <property type="protein sequence ID" value="CAK7232599.1"/>
    <property type="molecule type" value="Genomic_DNA"/>
</dbReference>
<sequence>MSRLAPLVFPAAGPRHTATVIFAHGLGDSGHGWASAVENWRRRQRLDEVKFVLPHAPAIPITVNMGYKMPGWYDIASLGGSAESLRENEDEAGLVESRDYFQKLVQQEVDNGIPAERIVLGGFSQGGAVALFSGLTSLVKLAGIVGMSTYLPLSLKLESTYIPKPASANVNAQTPIIMCHGTADPVLPFQLARLSKEHLVKLGYPVEWKEYPGMPHSAVPEELDDVEEFLHKVLPPSGGGKTEL</sequence>
<evidence type="ECO:0000256" key="8">
    <source>
        <dbReference type="ARBA" id="ARBA00031195"/>
    </source>
</evidence>
<dbReference type="PANTHER" id="PTHR10655">
    <property type="entry name" value="LYSOPHOSPHOLIPASE-RELATED"/>
    <property type="match status" value="1"/>
</dbReference>
<evidence type="ECO:0000256" key="4">
    <source>
        <dbReference type="ARBA" id="ARBA00022487"/>
    </source>
</evidence>
<name>A0ABP0CKH6_9PEZI</name>
<dbReference type="SUPFAM" id="SSF53474">
    <property type="entry name" value="alpha/beta-Hydrolases"/>
    <property type="match status" value="1"/>
</dbReference>
<evidence type="ECO:0000313" key="12">
    <source>
        <dbReference type="Proteomes" id="UP001642406"/>
    </source>
</evidence>
<dbReference type="Gene3D" id="3.40.50.1820">
    <property type="entry name" value="alpha/beta hydrolase"/>
    <property type="match status" value="1"/>
</dbReference>
<dbReference type="EC" id="3.1.2.22" evidence="2"/>
<dbReference type="Pfam" id="PF02230">
    <property type="entry name" value="Abhydrolase_2"/>
    <property type="match status" value="1"/>
</dbReference>
<dbReference type="InterPro" id="IPR050565">
    <property type="entry name" value="LYPA1-2/EST-like"/>
</dbReference>
<keyword evidence="6" id="KW-0443">Lipid metabolism</keyword>
<keyword evidence="5" id="KW-0378">Hydrolase</keyword>
<evidence type="ECO:0000256" key="5">
    <source>
        <dbReference type="ARBA" id="ARBA00022801"/>
    </source>
</evidence>
<gene>
    <name evidence="11" type="ORF">SBRCBS47491_008326</name>
</gene>
<comment type="function">
    <text evidence="7">Hydrolyzes fatty acids from S-acylated cysteine residues in proteins with a strong preference for palmitoylated G-alpha proteins over other acyl substrates. Mediates the deacylation of G-alpha proteins such as GPA1 in vivo, but has weak or no activity toward palmitoylated Ras proteins. Has weak lysophospholipase activity in vitro; however such activity may not exist in vivo.</text>
</comment>
<dbReference type="Proteomes" id="UP001642406">
    <property type="component" value="Unassembled WGS sequence"/>
</dbReference>
<evidence type="ECO:0000256" key="3">
    <source>
        <dbReference type="ARBA" id="ARBA00014923"/>
    </source>
</evidence>
<keyword evidence="4" id="KW-0719">Serine esterase</keyword>
<evidence type="ECO:0000256" key="2">
    <source>
        <dbReference type="ARBA" id="ARBA00012423"/>
    </source>
</evidence>
<evidence type="ECO:0000256" key="9">
    <source>
        <dbReference type="ARBA" id="ARBA00047337"/>
    </source>
</evidence>
<comment type="similarity">
    <text evidence="1">Belongs to the AB hydrolase superfamily. AB hydrolase 2 family.</text>
</comment>
<evidence type="ECO:0000313" key="11">
    <source>
        <dbReference type="EMBL" id="CAK7232599.1"/>
    </source>
</evidence>
<evidence type="ECO:0000259" key="10">
    <source>
        <dbReference type="Pfam" id="PF02230"/>
    </source>
</evidence>
<keyword evidence="6" id="KW-0276">Fatty acid metabolism</keyword>
<evidence type="ECO:0000256" key="1">
    <source>
        <dbReference type="ARBA" id="ARBA00006499"/>
    </source>
</evidence>
<dbReference type="InterPro" id="IPR029058">
    <property type="entry name" value="AB_hydrolase_fold"/>
</dbReference>